<comment type="subcellular location">
    <subcellularLocation>
        <location evidence="1">Nucleus</location>
    </subcellularLocation>
</comment>
<comment type="similarity">
    <text evidence="4">Belongs to the DONSON family.</text>
</comment>
<dbReference type="GeneID" id="107223700"/>
<evidence type="ECO:0000256" key="2">
    <source>
        <dbReference type="ARBA" id="ARBA00022473"/>
    </source>
</evidence>
<name>A0ABM3GRC1_NEOLC</name>
<protein>
    <submittedName>
        <fullName evidence="7">Protein downstream neighbor of son homolog isoform X1</fullName>
    </submittedName>
</protein>
<keyword evidence="3" id="KW-0539">Nucleus</keyword>
<evidence type="ECO:0000313" key="6">
    <source>
        <dbReference type="Proteomes" id="UP000829291"/>
    </source>
</evidence>
<dbReference type="Proteomes" id="UP000829291">
    <property type="component" value="Chromosome 1"/>
</dbReference>
<gene>
    <name evidence="7" type="primary">LOC107223700</name>
</gene>
<feature type="region of interest" description="Disordered" evidence="5">
    <location>
        <begin position="511"/>
        <end position="558"/>
    </location>
</feature>
<evidence type="ECO:0000256" key="1">
    <source>
        <dbReference type="ARBA" id="ARBA00004123"/>
    </source>
</evidence>
<evidence type="ECO:0000256" key="3">
    <source>
        <dbReference type="ARBA" id="ARBA00023242"/>
    </source>
</evidence>
<evidence type="ECO:0000256" key="4">
    <source>
        <dbReference type="ARBA" id="ARBA00025806"/>
    </source>
</evidence>
<accession>A0ABM3GRC1</accession>
<keyword evidence="6" id="KW-1185">Reference proteome</keyword>
<dbReference type="RefSeq" id="XP_046602824.1">
    <property type="nucleotide sequence ID" value="XM_046746868.1"/>
</dbReference>
<evidence type="ECO:0000256" key="5">
    <source>
        <dbReference type="SAM" id="MobiDB-lite"/>
    </source>
</evidence>
<organism evidence="6 7">
    <name type="scientific">Neodiprion lecontei</name>
    <name type="common">Redheaded pine sawfly</name>
    <dbReference type="NCBI Taxonomy" id="441921"/>
    <lineage>
        <taxon>Eukaryota</taxon>
        <taxon>Metazoa</taxon>
        <taxon>Ecdysozoa</taxon>
        <taxon>Arthropoda</taxon>
        <taxon>Hexapoda</taxon>
        <taxon>Insecta</taxon>
        <taxon>Pterygota</taxon>
        <taxon>Neoptera</taxon>
        <taxon>Endopterygota</taxon>
        <taxon>Hymenoptera</taxon>
        <taxon>Tenthredinoidea</taxon>
        <taxon>Diprionidae</taxon>
        <taxon>Diprioninae</taxon>
        <taxon>Neodiprion</taxon>
    </lineage>
</organism>
<dbReference type="PANTHER" id="PTHR12972:SF0">
    <property type="entry name" value="PROTEIN DOWNSTREAM NEIGHBOR OF SON"/>
    <property type="match status" value="1"/>
</dbReference>
<dbReference type="PANTHER" id="PTHR12972">
    <property type="entry name" value="DOWNSTREAM NEIGHBOR OF SON"/>
    <property type="match status" value="1"/>
</dbReference>
<reference evidence="7" key="1">
    <citation type="submission" date="2025-08" db="UniProtKB">
        <authorList>
            <consortium name="RefSeq"/>
        </authorList>
    </citation>
    <scope>IDENTIFICATION</scope>
    <source>
        <tissue evidence="7">Thorax and Abdomen</tissue>
    </source>
</reference>
<keyword evidence="2" id="KW-0217">Developmental protein</keyword>
<feature type="compositionally biased region" description="Polar residues" evidence="5">
    <location>
        <begin position="522"/>
        <end position="540"/>
    </location>
</feature>
<dbReference type="PRINTS" id="PR02064">
    <property type="entry name" value="DONSON"/>
</dbReference>
<sequence length="766" mass="85571">MCVYVCARVCECVSVSCQRCPIVIHPRFTQSKGFSILGVPVLPPVQIRSALPTRNDATMTRRWSIKFILYATVQREDDEDRMSRWRITILGKMKECKPKTDAVRCVDYPRRDEKSSIDSSVDLSTREPGGHSLIVLVIDDPGSVRAHFYSQSSPAVRIESIPNLHSIFHTSPANDRILQERMTKFTFNPSMDENSASDLAEWKRPEQVMQLHRLKLKKRALQARMNRTLVEKALPSLDQNSSIPITDIRQGSTTLKRKNPFSKNATTFKKHKTTPLTAQELEASSDTTLFELLNIQKSGNTDKPGQNTPLSFSSVLTKLENGYAEEEPTPAPQGNNYIPIDWTLNTKMRFMSPKPFAWNGKLKTSEEASGTTGFVRCVDIGEKETTLDTSPNARFHQCCLVWQHPSLPWLELFPRSAGRASAAISSSPMAATNQHIKDALHREWSESFRSLFQLVRARQCPYFYVCANTFTVLFRAAGICGVSEVHALLTPTTRGFRQILKQEDIEFTMPLKKNSKRRSDTTDSGCDTLDSSASNMTNPTDTEHFNDEDEDEDGPADKWLQSLGFEDSEIRKINNLQARLTQDKESEIDNSAESLIFVQDVETQALFNFLINCKSSIASTGALAGIPPTLLAPVAFHGATLKPLKVRESVVTIDMEKFYSLELRGPLLPHTLPSLCHLMTSSHLEQFSVSCAHLNSTIPFSRAGNGRGGAAASEESGKAPSNVFGEENLSDCGFSGKLLQHFCCPDPQRIQILESLKFSNDGYVWS</sequence>
<dbReference type="InterPro" id="IPR024861">
    <property type="entry name" value="Donson"/>
</dbReference>
<proteinExistence type="inferred from homology"/>
<evidence type="ECO:0000313" key="7">
    <source>
        <dbReference type="RefSeq" id="XP_046602824.1"/>
    </source>
</evidence>